<evidence type="ECO:0000256" key="1">
    <source>
        <dbReference type="SAM" id="MobiDB-lite"/>
    </source>
</evidence>
<keyword evidence="3" id="KW-1185">Reference proteome</keyword>
<dbReference type="PANTHER" id="PTHR37012:SF7">
    <property type="entry name" value="B-ZIP TRANSCRIPTION FACTOR (EUROFUNG)-RELATED"/>
    <property type="match status" value="1"/>
</dbReference>
<proteinExistence type="predicted"/>
<accession>A0A0D2H893</accession>
<dbReference type="Proteomes" id="UP000053617">
    <property type="component" value="Unassembled WGS sequence"/>
</dbReference>
<feature type="compositionally biased region" description="Basic and acidic residues" evidence="1">
    <location>
        <begin position="22"/>
        <end position="39"/>
    </location>
</feature>
<dbReference type="VEuPathDB" id="FungiDB:Z518_04624"/>
<organism evidence="2 3">
    <name type="scientific">Rhinocladiella mackenziei CBS 650.93</name>
    <dbReference type="NCBI Taxonomy" id="1442369"/>
    <lineage>
        <taxon>Eukaryota</taxon>
        <taxon>Fungi</taxon>
        <taxon>Dikarya</taxon>
        <taxon>Ascomycota</taxon>
        <taxon>Pezizomycotina</taxon>
        <taxon>Eurotiomycetes</taxon>
        <taxon>Chaetothyriomycetidae</taxon>
        <taxon>Chaetothyriales</taxon>
        <taxon>Herpotrichiellaceae</taxon>
        <taxon>Rhinocladiella</taxon>
    </lineage>
</organism>
<dbReference type="EMBL" id="KN847477">
    <property type="protein sequence ID" value="KIX06648.1"/>
    <property type="molecule type" value="Genomic_DNA"/>
</dbReference>
<sequence length="500" mass="57868">MGRHTDASATSNWKSRFTPAQLERKRLKDRLSQQRARQEAARVQQELEEKVRMLTQSGQDDVHKLLEAENATLHARIRRLQDQLRTILGCAEESLHPRRKSTPSTSPCLSASPSYSPVSFRSQDLASVHLSLPWSIFNQIYPTLERLGLSHTTEVSVTNLHMSVAIWKSNRHYSLGPQFVLEHATMDDFQAVLNPVVMRRMVSTPSFYPSLLQTLISRKPFSLSTNPEYEPLSEIELSMRVIAFCCIAGLARRIGACYSSNELIVMFWSQYTLFQFFSFPTEELYGKLPWWLRPIPCQFMQHHPLWLDYICWPWMRETLLANWQSVDLNLLADETVRHFRVQDGSLGDIAAPIRLRPDGVALDLDSKFERAIENLDNLVLLPEFFQSFPTLRLSHRTILPSEEPCENWFNSFPVSSRWDLSLQDRSLVPDSHDLTVEGVPIEMVEPQAENRASGCEEARFLPKTNMDDESIHFDASLARDWLNYCIRYPEMQTFQDWAQF</sequence>
<protein>
    <recommendedName>
        <fullName evidence="4">BZIP domain-containing protein</fullName>
    </recommendedName>
</protein>
<dbReference type="HOGENOM" id="CLU_035450_0_0_1"/>
<feature type="region of interest" description="Disordered" evidence="1">
    <location>
        <begin position="1"/>
        <end position="39"/>
    </location>
</feature>
<dbReference type="Pfam" id="PF11905">
    <property type="entry name" value="DUF3425"/>
    <property type="match status" value="1"/>
</dbReference>
<name>A0A0D2H893_9EURO</name>
<dbReference type="GeneID" id="25292695"/>
<dbReference type="RefSeq" id="XP_013273784.1">
    <property type="nucleotide sequence ID" value="XM_013418330.1"/>
</dbReference>
<evidence type="ECO:0000313" key="2">
    <source>
        <dbReference type="EMBL" id="KIX06648.1"/>
    </source>
</evidence>
<dbReference type="InterPro" id="IPR021833">
    <property type="entry name" value="DUF3425"/>
</dbReference>
<reference evidence="2 3" key="1">
    <citation type="submission" date="2015-01" db="EMBL/GenBank/DDBJ databases">
        <title>The Genome Sequence of Rhinocladiella mackenzie CBS 650.93.</title>
        <authorList>
            <consortium name="The Broad Institute Genomics Platform"/>
            <person name="Cuomo C."/>
            <person name="de Hoog S."/>
            <person name="Gorbushina A."/>
            <person name="Stielow B."/>
            <person name="Teixiera M."/>
            <person name="Abouelleil A."/>
            <person name="Chapman S.B."/>
            <person name="Priest M."/>
            <person name="Young S.K."/>
            <person name="Wortman J."/>
            <person name="Nusbaum C."/>
            <person name="Birren B."/>
        </authorList>
    </citation>
    <scope>NUCLEOTIDE SEQUENCE [LARGE SCALE GENOMIC DNA]</scope>
    <source>
        <strain evidence="2 3">CBS 650.93</strain>
    </source>
</reference>
<dbReference type="OrthoDB" id="4161589at2759"/>
<evidence type="ECO:0000313" key="3">
    <source>
        <dbReference type="Proteomes" id="UP000053617"/>
    </source>
</evidence>
<dbReference type="AlphaFoldDB" id="A0A0D2H893"/>
<dbReference type="PANTHER" id="PTHR37012">
    <property type="entry name" value="B-ZIP TRANSCRIPTION FACTOR (EUROFUNG)-RELATED"/>
    <property type="match status" value="1"/>
</dbReference>
<gene>
    <name evidence="2" type="ORF">Z518_04624</name>
</gene>
<evidence type="ECO:0008006" key="4">
    <source>
        <dbReference type="Google" id="ProtNLM"/>
    </source>
</evidence>
<dbReference type="CDD" id="cd14688">
    <property type="entry name" value="bZIP_YAP"/>
    <property type="match status" value="1"/>
</dbReference>